<dbReference type="AlphaFoldDB" id="A0A0F9J7R6"/>
<sequence length="271" mass="29643">MSPGDGCRILENAADGNGEIRGCCEAASVGTVDLAECDGHSGVLSLDFTDAGRAGELFHGNELLFSMDSNYPQEELRRVPQHSVGNIIEALDRPLIHVPGGHVLPAAITRPRDLFLGYLMLDALIGNTDRHHENWGILVCPAEEGQARRADVAPSFDHASSLGRELREEERAERLNTQDAGFSIQSYARKAVSAIYGEAGQKRPLSTVDAFRRFAEHCPAARQAWLDKLGSVSENSLSGAVNRVPADRLTDTSGRFVLEVLRFNRKRLLEK</sequence>
<reference evidence="1" key="1">
    <citation type="journal article" date="2015" name="Nature">
        <title>Complex archaea that bridge the gap between prokaryotes and eukaryotes.</title>
        <authorList>
            <person name="Spang A."/>
            <person name="Saw J.H."/>
            <person name="Jorgensen S.L."/>
            <person name="Zaremba-Niedzwiedzka K."/>
            <person name="Martijn J."/>
            <person name="Lind A.E."/>
            <person name="van Eijk R."/>
            <person name="Schleper C."/>
            <person name="Guy L."/>
            <person name="Ettema T.J."/>
        </authorList>
    </citation>
    <scope>NUCLEOTIDE SEQUENCE</scope>
</reference>
<proteinExistence type="predicted"/>
<comment type="caution">
    <text evidence="1">The sequence shown here is derived from an EMBL/GenBank/DDBJ whole genome shotgun (WGS) entry which is preliminary data.</text>
</comment>
<organism evidence="1">
    <name type="scientific">marine sediment metagenome</name>
    <dbReference type="NCBI Taxonomy" id="412755"/>
    <lineage>
        <taxon>unclassified sequences</taxon>
        <taxon>metagenomes</taxon>
        <taxon>ecological metagenomes</taxon>
    </lineage>
</organism>
<dbReference type="EMBL" id="LAZR01018734">
    <property type="protein sequence ID" value="KKL95202.1"/>
    <property type="molecule type" value="Genomic_DNA"/>
</dbReference>
<evidence type="ECO:0008006" key="2">
    <source>
        <dbReference type="Google" id="ProtNLM"/>
    </source>
</evidence>
<name>A0A0F9J7R6_9ZZZZ</name>
<dbReference type="Gene3D" id="1.10.1070.20">
    <property type="match status" value="1"/>
</dbReference>
<protein>
    <recommendedName>
        <fullName evidence="2">HipA-like C-terminal domain-containing protein</fullName>
    </recommendedName>
</protein>
<gene>
    <name evidence="1" type="ORF">LCGC14_1856980</name>
</gene>
<evidence type="ECO:0000313" key="1">
    <source>
        <dbReference type="EMBL" id="KKL95202.1"/>
    </source>
</evidence>
<accession>A0A0F9J7R6</accession>